<dbReference type="GO" id="GO:0009279">
    <property type="term" value="C:cell outer membrane"/>
    <property type="evidence" value="ECO:0007669"/>
    <property type="project" value="TreeGrafter"/>
</dbReference>
<dbReference type="Gene3D" id="2.60.450.10">
    <property type="entry name" value="Lipopolysaccharide (LPS) transport protein A like domain"/>
    <property type="match status" value="3"/>
</dbReference>
<dbReference type="EMBL" id="DXFB01000030">
    <property type="protein sequence ID" value="HIX44827.1"/>
    <property type="molecule type" value="Genomic_DNA"/>
</dbReference>
<dbReference type="PANTHER" id="PTHR30189">
    <property type="entry name" value="LPS-ASSEMBLY PROTEIN"/>
    <property type="match status" value="1"/>
</dbReference>
<proteinExistence type="predicted"/>
<name>A0A9D2ANW0_9BACT</name>
<feature type="signal peptide" evidence="2">
    <location>
        <begin position="1"/>
        <end position="21"/>
    </location>
</feature>
<organism evidence="4 5">
    <name type="scientific">Candidatus Barnesiella excrementipullorum</name>
    <dbReference type="NCBI Taxonomy" id="2838479"/>
    <lineage>
        <taxon>Bacteria</taxon>
        <taxon>Pseudomonadati</taxon>
        <taxon>Bacteroidota</taxon>
        <taxon>Bacteroidia</taxon>
        <taxon>Bacteroidales</taxon>
        <taxon>Barnesiellaceae</taxon>
        <taxon>Barnesiella</taxon>
    </lineage>
</organism>
<evidence type="ECO:0000259" key="3">
    <source>
        <dbReference type="Pfam" id="PF13100"/>
    </source>
</evidence>
<feature type="chain" id="PRO_5038541627" description="Organic solvent tolerance-like N-terminal domain-containing protein" evidence="2">
    <location>
        <begin position="22"/>
        <end position="538"/>
    </location>
</feature>
<evidence type="ECO:0000256" key="2">
    <source>
        <dbReference type="SAM" id="SignalP"/>
    </source>
</evidence>
<reference evidence="4" key="1">
    <citation type="journal article" date="2021" name="PeerJ">
        <title>Extensive microbial diversity within the chicken gut microbiome revealed by metagenomics and culture.</title>
        <authorList>
            <person name="Gilroy R."/>
            <person name="Ravi A."/>
            <person name="Getino M."/>
            <person name="Pursley I."/>
            <person name="Horton D.L."/>
            <person name="Alikhan N.F."/>
            <person name="Baker D."/>
            <person name="Gharbi K."/>
            <person name="Hall N."/>
            <person name="Watson M."/>
            <person name="Adriaenssens E.M."/>
            <person name="Foster-Nyarko E."/>
            <person name="Jarju S."/>
            <person name="Secka A."/>
            <person name="Antonio M."/>
            <person name="Oren A."/>
            <person name="Chaudhuri R.R."/>
            <person name="La Ragione R."/>
            <person name="Hildebrand F."/>
            <person name="Pallen M.J."/>
        </authorList>
    </citation>
    <scope>NUCLEOTIDE SEQUENCE</scope>
    <source>
        <strain evidence="4">ChiHjej12B11-16260</strain>
    </source>
</reference>
<comment type="caution">
    <text evidence="4">The sequence shown here is derived from an EMBL/GenBank/DDBJ whole genome shotgun (WGS) entry which is preliminary data.</text>
</comment>
<dbReference type="Pfam" id="PF13100">
    <property type="entry name" value="OstA_2"/>
    <property type="match status" value="1"/>
</dbReference>
<protein>
    <recommendedName>
        <fullName evidence="3">Organic solvent tolerance-like N-terminal domain-containing protein</fullName>
    </recommendedName>
</protein>
<dbReference type="InterPro" id="IPR005653">
    <property type="entry name" value="OstA-like_N"/>
</dbReference>
<accession>A0A9D2ANW0</accession>
<evidence type="ECO:0000313" key="5">
    <source>
        <dbReference type="Proteomes" id="UP000824246"/>
    </source>
</evidence>
<dbReference type="GO" id="GO:1990351">
    <property type="term" value="C:transporter complex"/>
    <property type="evidence" value="ECO:0007669"/>
    <property type="project" value="TreeGrafter"/>
</dbReference>
<keyword evidence="1" id="KW-0998">Cell outer membrane</keyword>
<dbReference type="PANTHER" id="PTHR30189:SF1">
    <property type="entry name" value="LPS-ASSEMBLY PROTEIN LPTD"/>
    <property type="match status" value="1"/>
</dbReference>
<evidence type="ECO:0000256" key="1">
    <source>
        <dbReference type="ARBA" id="ARBA00023237"/>
    </source>
</evidence>
<dbReference type="InterPro" id="IPR050218">
    <property type="entry name" value="LptD"/>
</dbReference>
<keyword evidence="1" id="KW-0472">Membrane</keyword>
<dbReference type="Proteomes" id="UP000824246">
    <property type="component" value="Unassembled WGS sequence"/>
</dbReference>
<feature type="domain" description="Organic solvent tolerance-like N-terminal" evidence="3">
    <location>
        <begin position="40"/>
        <end position="197"/>
    </location>
</feature>
<gene>
    <name evidence="4" type="ORF">H9982_01265</name>
</gene>
<evidence type="ECO:0000313" key="4">
    <source>
        <dbReference type="EMBL" id="HIX44827.1"/>
    </source>
</evidence>
<reference evidence="4" key="2">
    <citation type="submission" date="2021-04" db="EMBL/GenBank/DDBJ databases">
        <authorList>
            <person name="Gilroy R."/>
        </authorList>
    </citation>
    <scope>NUCLEOTIDE SEQUENCE</scope>
    <source>
        <strain evidence="4">ChiHjej12B11-16260</strain>
    </source>
</reference>
<sequence>MKKISLSPLLVLLLCATTVWGIPREEPRPAAASTAKSTKKEKVYLLHADSLTFDAEQSADYRVLHGNVQFRKDSMYMYCDSAYFYEANNSLDAFSNVRMEQGDTLFIYGDVLYFDGNEQIARLRDNVRMENRNVTLFTDSLNYEMRPNIGYFFDGGSIVDEKNELTSLYGQYSPDTKDAIFNFDVVLTNEKYVIYSDTLTYNTNTKISYLRGPSTIVSDSNTIQTTNGWYDTEADHAMLLDRSLLIGDSRSLTGDTLYYDRNIGFGEAFGNMRMVDSLQYIIMEGQYGFYNEKTDYAFATDSARVMEYSREDTLYLHADTLLSFVDIDSTRIVKAYYGVRFYRVDAQGVCDSMQYVARDTTLSMYGNPIMWSGNQQILGDTIRLFFNDSTIDWAHVINSAFAAQWKEGPYYDQMSGNEMKSFFEGGEMRRIETSGNVLTIFFPQEEDSTLIGMFNADASFLNIFLKDNKMDKMIMWPLVTGRMYPMEKLRKGLIYLPRYKWYEAERPKDQYDIYRKTSSSVGATDSTDVRTPGHKFNL</sequence>
<keyword evidence="2" id="KW-0732">Signal</keyword>
<dbReference type="AlphaFoldDB" id="A0A9D2ANW0"/>